<reference evidence="9" key="1">
    <citation type="submission" date="2021-05" db="EMBL/GenBank/DDBJ databases">
        <title>Genome of Sphingobium sp. strain.</title>
        <authorList>
            <person name="Fan R."/>
        </authorList>
    </citation>
    <scope>NUCLEOTIDE SEQUENCE</scope>
    <source>
        <strain evidence="9">H33</strain>
    </source>
</reference>
<evidence type="ECO:0000313" key="10">
    <source>
        <dbReference type="Proteomes" id="UP001138757"/>
    </source>
</evidence>
<dbReference type="PANTHER" id="PTHR33778">
    <property type="entry name" value="PROTEIN MGTC"/>
    <property type="match status" value="1"/>
</dbReference>
<dbReference type="InterPro" id="IPR049177">
    <property type="entry name" value="MgtC_SapB_SrpB_YhiD_N"/>
</dbReference>
<feature type="transmembrane region" description="Helical" evidence="7">
    <location>
        <begin position="43"/>
        <end position="64"/>
    </location>
</feature>
<name>A0A9X1DDE5_9SPHN</name>
<protein>
    <recommendedName>
        <fullName evidence="7">Protein MgtC</fullName>
    </recommendedName>
</protein>
<keyword evidence="10" id="KW-1185">Reference proteome</keyword>
<keyword evidence="4 7" id="KW-0812">Transmembrane</keyword>
<evidence type="ECO:0000259" key="8">
    <source>
        <dbReference type="Pfam" id="PF02308"/>
    </source>
</evidence>
<comment type="subcellular location">
    <subcellularLocation>
        <location evidence="7">Cell inner membrane</location>
        <topology evidence="7">Multi-pass membrane protein</topology>
    </subcellularLocation>
    <subcellularLocation>
        <location evidence="1">Cell membrane</location>
        <topology evidence="1">Multi-pass membrane protein</topology>
    </subcellularLocation>
</comment>
<dbReference type="GO" id="GO:0005886">
    <property type="term" value="C:plasma membrane"/>
    <property type="evidence" value="ECO:0007669"/>
    <property type="project" value="UniProtKB-SubCell"/>
</dbReference>
<dbReference type="InterPro" id="IPR003416">
    <property type="entry name" value="MgtC/SapB/SrpB/YhiD_fam"/>
</dbReference>
<keyword evidence="3" id="KW-1003">Cell membrane</keyword>
<dbReference type="Proteomes" id="UP001138757">
    <property type="component" value="Unassembled WGS sequence"/>
</dbReference>
<dbReference type="PANTHER" id="PTHR33778:SF1">
    <property type="entry name" value="MAGNESIUM TRANSPORTER YHID-RELATED"/>
    <property type="match status" value="1"/>
</dbReference>
<comment type="caution">
    <text evidence="9">The sequence shown here is derived from an EMBL/GenBank/DDBJ whole genome shotgun (WGS) entry which is preliminary data.</text>
</comment>
<feature type="transmembrane region" description="Helical" evidence="7">
    <location>
        <begin position="76"/>
        <end position="97"/>
    </location>
</feature>
<keyword evidence="5 7" id="KW-1133">Transmembrane helix</keyword>
<evidence type="ECO:0000256" key="6">
    <source>
        <dbReference type="ARBA" id="ARBA00023136"/>
    </source>
</evidence>
<evidence type="ECO:0000256" key="1">
    <source>
        <dbReference type="ARBA" id="ARBA00004651"/>
    </source>
</evidence>
<dbReference type="RefSeq" id="WP_214624410.1">
    <property type="nucleotide sequence ID" value="NZ_JAHGAW010000009.1"/>
</dbReference>
<sequence length="167" mass="17922">MDLNPDTPLHWIDAPVLLRLGVAALLGLLLGFDREMKGHSAGLRTHGIVCFSAALMTVSAIALYNQLDTGQTRMDPLRIFEGSGAFVGIIAAGLIVVSKGQVHNITTAVHLWLATVVGIACGAGQWPLVMVAVLVAIIMLTILSMAERRWIKPLEHHRREEADNGGS</sequence>
<dbReference type="EMBL" id="JAHGAW010000009">
    <property type="protein sequence ID" value="MBT2188155.1"/>
    <property type="molecule type" value="Genomic_DNA"/>
</dbReference>
<dbReference type="AlphaFoldDB" id="A0A9X1DDE5"/>
<evidence type="ECO:0000256" key="5">
    <source>
        <dbReference type="ARBA" id="ARBA00022989"/>
    </source>
</evidence>
<evidence type="ECO:0000313" key="9">
    <source>
        <dbReference type="EMBL" id="MBT2188155.1"/>
    </source>
</evidence>
<organism evidence="9 10">
    <name type="scientific">Sphingobium nicotianae</name>
    <dbReference type="NCBI Taxonomy" id="2782607"/>
    <lineage>
        <taxon>Bacteria</taxon>
        <taxon>Pseudomonadati</taxon>
        <taxon>Pseudomonadota</taxon>
        <taxon>Alphaproteobacteria</taxon>
        <taxon>Sphingomonadales</taxon>
        <taxon>Sphingomonadaceae</taxon>
        <taxon>Sphingobium</taxon>
    </lineage>
</organism>
<dbReference type="PRINTS" id="PR01837">
    <property type="entry name" value="MGTCSAPBPROT"/>
</dbReference>
<keyword evidence="7" id="KW-0997">Cell inner membrane</keyword>
<evidence type="ECO:0000256" key="2">
    <source>
        <dbReference type="ARBA" id="ARBA00009298"/>
    </source>
</evidence>
<feature type="transmembrane region" description="Helical" evidence="7">
    <location>
        <begin position="12"/>
        <end position="31"/>
    </location>
</feature>
<evidence type="ECO:0000256" key="4">
    <source>
        <dbReference type="ARBA" id="ARBA00022692"/>
    </source>
</evidence>
<feature type="transmembrane region" description="Helical" evidence="7">
    <location>
        <begin position="126"/>
        <end position="146"/>
    </location>
</feature>
<comment type="similarity">
    <text evidence="2 7">Belongs to the MgtC/SapB family.</text>
</comment>
<evidence type="ECO:0000256" key="3">
    <source>
        <dbReference type="ARBA" id="ARBA00022475"/>
    </source>
</evidence>
<accession>A0A9X1DDE5</accession>
<evidence type="ECO:0000256" key="7">
    <source>
        <dbReference type="RuleBase" id="RU365041"/>
    </source>
</evidence>
<dbReference type="Pfam" id="PF02308">
    <property type="entry name" value="MgtC"/>
    <property type="match status" value="1"/>
</dbReference>
<proteinExistence type="inferred from homology"/>
<feature type="domain" description="MgtC/SapB/SrpB/YhiD N-terminal" evidence="8">
    <location>
        <begin position="20"/>
        <end position="148"/>
    </location>
</feature>
<gene>
    <name evidence="9" type="ORF">KK488_14465</name>
</gene>
<keyword evidence="6 7" id="KW-0472">Membrane</keyword>